<organism evidence="3 4">
    <name type="scientific">Thioclava sediminum</name>
    <dbReference type="NCBI Taxonomy" id="1915319"/>
    <lineage>
        <taxon>Bacteria</taxon>
        <taxon>Pseudomonadati</taxon>
        <taxon>Pseudomonadota</taxon>
        <taxon>Alphaproteobacteria</taxon>
        <taxon>Rhodobacterales</taxon>
        <taxon>Paracoccaceae</taxon>
        <taxon>Thioclava</taxon>
    </lineage>
</organism>
<dbReference type="InterPro" id="IPR029045">
    <property type="entry name" value="ClpP/crotonase-like_dom_sf"/>
</dbReference>
<proteinExistence type="predicted"/>
<keyword evidence="2" id="KW-0472">Membrane</keyword>
<dbReference type="SUPFAM" id="SSF52096">
    <property type="entry name" value="ClpP/crotonase"/>
    <property type="match status" value="1"/>
</dbReference>
<feature type="transmembrane region" description="Helical" evidence="2">
    <location>
        <begin position="16"/>
        <end position="37"/>
    </location>
</feature>
<dbReference type="Gene3D" id="3.90.226.10">
    <property type="entry name" value="2-enoyl-CoA Hydratase, Chain A, domain 1"/>
    <property type="match status" value="1"/>
</dbReference>
<evidence type="ECO:0000256" key="2">
    <source>
        <dbReference type="SAM" id="Phobius"/>
    </source>
</evidence>
<accession>A0ABX3MW81</accession>
<name>A0ABX3MW81_9RHOB</name>
<comment type="caution">
    <text evidence="3">The sequence shown here is derived from an EMBL/GenBank/DDBJ whole genome shotgun (WGS) entry which is preliminary data.</text>
</comment>
<evidence type="ECO:0000256" key="1">
    <source>
        <dbReference type="SAM" id="MobiDB-lite"/>
    </source>
</evidence>
<keyword evidence="4" id="KW-1185">Reference proteome</keyword>
<gene>
    <name evidence="3" type="ORF">BMI91_07365</name>
</gene>
<reference evidence="3 4" key="1">
    <citation type="submission" date="2016-11" db="EMBL/GenBank/DDBJ databases">
        <title>A multilocus sequence analysis scheme for characterization of bacteria in the genus Thioclava.</title>
        <authorList>
            <person name="Liu Y."/>
            <person name="Shao Z."/>
        </authorList>
    </citation>
    <scope>NUCLEOTIDE SEQUENCE [LARGE SCALE GENOMIC DNA]</scope>
    <source>
        <strain evidence="3 4">TAW-CT134</strain>
    </source>
</reference>
<protein>
    <submittedName>
        <fullName evidence="3">Uncharacterized protein</fullName>
    </submittedName>
</protein>
<dbReference type="RefSeq" id="WP_078604505.1">
    <property type="nucleotide sequence ID" value="NZ_MPZV01000002.1"/>
</dbReference>
<dbReference type="EMBL" id="MPZV01000002">
    <property type="protein sequence ID" value="OOY23901.1"/>
    <property type="molecule type" value="Genomic_DNA"/>
</dbReference>
<keyword evidence="2" id="KW-0812">Transmembrane</keyword>
<dbReference type="Proteomes" id="UP000190787">
    <property type="component" value="Unassembled WGS sequence"/>
</dbReference>
<evidence type="ECO:0000313" key="4">
    <source>
        <dbReference type="Proteomes" id="UP000190787"/>
    </source>
</evidence>
<keyword evidence="2" id="KW-1133">Transmembrane helix</keyword>
<feature type="region of interest" description="Disordered" evidence="1">
    <location>
        <begin position="42"/>
        <end position="82"/>
    </location>
</feature>
<evidence type="ECO:0000313" key="3">
    <source>
        <dbReference type="EMBL" id="OOY23901.1"/>
    </source>
</evidence>
<sequence length="269" mass="29577">MRLSLPRFDRFDVRRWLHVVLLVQVGIAVVMIAGDWLGRYRPQPPSAVPEMTTPVAPGDQRRRFDPARPTPRRDAPALPPGIELPSNYPDRLTFAREEVEGIGTVLLLNGAIAPGDADRLETYLAGLTEGDAPEEAPATIALSSPGGEVSEALAIGRVLREAEKSTVILPGMACMSACPYVLAAGQERRVSPDGYIGMHQHYYDENLYMPAYFAVEEIQRGQGRTMEYLIDMGVDPGVMIYSLTTPPEDIYILLPEELLDSQLATAMLE</sequence>
<feature type="compositionally biased region" description="Basic and acidic residues" evidence="1">
    <location>
        <begin position="59"/>
        <end position="75"/>
    </location>
</feature>